<dbReference type="InterPro" id="IPR025705">
    <property type="entry name" value="Beta_hexosaminidase_sua/sub"/>
</dbReference>
<dbReference type="Gene3D" id="3.30.379.10">
    <property type="entry name" value="Chitobiase/beta-hexosaminidase domain 2-like"/>
    <property type="match status" value="1"/>
</dbReference>
<evidence type="ECO:0000313" key="10">
    <source>
        <dbReference type="Proteomes" id="UP000184543"/>
    </source>
</evidence>
<evidence type="ECO:0000259" key="7">
    <source>
        <dbReference type="Pfam" id="PF00728"/>
    </source>
</evidence>
<evidence type="ECO:0000259" key="8">
    <source>
        <dbReference type="Pfam" id="PF02838"/>
    </source>
</evidence>
<evidence type="ECO:0000256" key="6">
    <source>
        <dbReference type="PIRSR" id="PIRSR625705-1"/>
    </source>
</evidence>
<evidence type="ECO:0000256" key="3">
    <source>
        <dbReference type="ARBA" id="ARBA00012663"/>
    </source>
</evidence>
<dbReference type="GO" id="GO:0005975">
    <property type="term" value="P:carbohydrate metabolic process"/>
    <property type="evidence" value="ECO:0007669"/>
    <property type="project" value="InterPro"/>
</dbReference>
<dbReference type="PRINTS" id="PR00738">
    <property type="entry name" value="GLHYDRLASE20"/>
</dbReference>
<reference evidence="10" key="1">
    <citation type="submission" date="2016-11" db="EMBL/GenBank/DDBJ databases">
        <authorList>
            <person name="Varghese N."/>
            <person name="Submissions S."/>
        </authorList>
    </citation>
    <scope>NUCLEOTIDE SEQUENCE [LARGE SCALE GENOMIC DNA]</scope>
    <source>
        <strain evidence="10">DSM 19858</strain>
    </source>
</reference>
<dbReference type="EMBL" id="FQYU01000014">
    <property type="protein sequence ID" value="SHJ96727.1"/>
    <property type="molecule type" value="Genomic_DNA"/>
</dbReference>
<dbReference type="AlphaFoldDB" id="A0A1M6NLV8"/>
<comment type="catalytic activity">
    <reaction evidence="1">
        <text>Hydrolysis of terminal non-reducing N-acetyl-D-hexosamine residues in N-acetyl-beta-D-hexosaminides.</text>
        <dbReference type="EC" id="3.2.1.52"/>
    </reaction>
</comment>
<dbReference type="GO" id="GO:0016020">
    <property type="term" value="C:membrane"/>
    <property type="evidence" value="ECO:0007669"/>
    <property type="project" value="TreeGrafter"/>
</dbReference>
<evidence type="ECO:0000256" key="4">
    <source>
        <dbReference type="ARBA" id="ARBA00022801"/>
    </source>
</evidence>
<feature type="domain" description="Beta-hexosaminidase bacterial type N-terminal" evidence="8">
    <location>
        <begin position="46"/>
        <end position="173"/>
    </location>
</feature>
<dbReference type="InterPro" id="IPR015883">
    <property type="entry name" value="Glyco_hydro_20_cat"/>
</dbReference>
<keyword evidence="4 9" id="KW-0378">Hydrolase</keyword>
<dbReference type="Pfam" id="PF02838">
    <property type="entry name" value="Glyco_hydro_20b"/>
    <property type="match status" value="1"/>
</dbReference>
<dbReference type="InterPro" id="IPR015882">
    <property type="entry name" value="HEX_bac_N"/>
</dbReference>
<dbReference type="SUPFAM" id="SSF51445">
    <property type="entry name" value="(Trans)glycosidases"/>
    <property type="match status" value="1"/>
</dbReference>
<dbReference type="InterPro" id="IPR029018">
    <property type="entry name" value="Hex-like_dom2"/>
</dbReference>
<gene>
    <name evidence="9" type="ORF">SAMN04488513_11419</name>
</gene>
<dbReference type="InterPro" id="IPR017853">
    <property type="entry name" value="GH"/>
</dbReference>
<dbReference type="PANTHER" id="PTHR22600:SF57">
    <property type="entry name" value="BETA-N-ACETYLHEXOSAMINIDASE"/>
    <property type="match status" value="1"/>
</dbReference>
<accession>A0A1M6NLV8</accession>
<feature type="active site" description="Proton donor" evidence="6">
    <location>
        <position position="317"/>
    </location>
</feature>
<dbReference type="GO" id="GO:0004563">
    <property type="term" value="F:beta-N-acetylhexosaminidase activity"/>
    <property type="evidence" value="ECO:0007669"/>
    <property type="project" value="UniProtKB-EC"/>
</dbReference>
<dbReference type="PANTHER" id="PTHR22600">
    <property type="entry name" value="BETA-HEXOSAMINIDASE"/>
    <property type="match status" value="1"/>
</dbReference>
<protein>
    <recommendedName>
        <fullName evidence="3">beta-N-acetylhexosaminidase</fullName>
        <ecNumber evidence="3">3.2.1.52</ecNumber>
    </recommendedName>
</protein>
<proteinExistence type="inferred from homology"/>
<comment type="similarity">
    <text evidence="2">Belongs to the glycosyl hydrolase 20 family.</text>
</comment>
<organism evidence="9 10">
    <name type="scientific">Pseudozobellia thermophila</name>
    <dbReference type="NCBI Taxonomy" id="192903"/>
    <lineage>
        <taxon>Bacteria</taxon>
        <taxon>Pseudomonadati</taxon>
        <taxon>Bacteroidota</taxon>
        <taxon>Flavobacteriia</taxon>
        <taxon>Flavobacteriales</taxon>
        <taxon>Flavobacteriaceae</taxon>
        <taxon>Pseudozobellia</taxon>
    </lineage>
</organism>
<dbReference type="SUPFAM" id="SSF55545">
    <property type="entry name" value="beta-N-acetylhexosaminidase-like domain"/>
    <property type="match status" value="1"/>
</dbReference>
<evidence type="ECO:0000313" key="9">
    <source>
        <dbReference type="EMBL" id="SHJ96727.1"/>
    </source>
</evidence>
<feature type="domain" description="Glycoside hydrolase family 20 catalytic" evidence="7">
    <location>
        <begin position="179"/>
        <end position="364"/>
    </location>
</feature>
<keyword evidence="10" id="KW-1185">Reference proteome</keyword>
<evidence type="ECO:0000256" key="1">
    <source>
        <dbReference type="ARBA" id="ARBA00001231"/>
    </source>
</evidence>
<keyword evidence="5" id="KW-0326">Glycosidase</keyword>
<dbReference type="GO" id="GO:0030203">
    <property type="term" value="P:glycosaminoglycan metabolic process"/>
    <property type="evidence" value="ECO:0007669"/>
    <property type="project" value="TreeGrafter"/>
</dbReference>
<dbReference type="Gene3D" id="3.20.20.80">
    <property type="entry name" value="Glycosidases"/>
    <property type="match status" value="1"/>
</dbReference>
<dbReference type="Pfam" id="PF00728">
    <property type="entry name" value="Glyco_hydro_20"/>
    <property type="match status" value="1"/>
</dbReference>
<dbReference type="Proteomes" id="UP000184543">
    <property type="component" value="Unassembled WGS sequence"/>
</dbReference>
<evidence type="ECO:0000256" key="5">
    <source>
        <dbReference type="ARBA" id="ARBA00023295"/>
    </source>
</evidence>
<evidence type="ECO:0000256" key="2">
    <source>
        <dbReference type="ARBA" id="ARBA00006285"/>
    </source>
</evidence>
<dbReference type="EC" id="3.2.1.52" evidence="3"/>
<name>A0A1M6NLV8_9FLAO</name>
<sequence length="753" mass="86865">MLERSFPQKRDMGYFKVPSTVFGLLVLGFILSSTLAFANDLATRGYSIIPAPQEISLKERDIVVDESWGVRSAMADGMAFKRLTSGALEFYDLAFKGNGKGKIVLKLVASPLLKKISAKQEEQAYRLEIRPDLIVVSSSSEQGLFYGVQSLLQLLRPRENGDLVVPEGLISDWPDLELRVIHWDTKHHQDRMETLKRYLDWAAYFKVNAVAFEIEDKYEYPSHPVIGAPGAFTKSEMQEITSYALARYIQLIPVVQAPSHMAFVLKHKEFEHLKADPRSNYHACMCDEEAMDLIFDMYQDMIDATPGVDYFFVSTDEVYYAGSCGKCKFEYNETNRSQAWVDYVNRVHKWMAKRNRKMLAWVEYPLLSEHIEQLPSGIIDAIMGPYRDEVWIANENSAGIEQLAYSSMQGAELLFPNYFPTEYRNKPIDGRLKDAFRTIPDVREKGAQLIGTFAAAWDDAGLHNETFWLGWATVTQYGWTNEAPSLEQSTNDFFNVFYGYNRPEMAEVYKLLEKGARFYEALWDRTPSMERDSAFGSSYGIKPYRLMDLTLEMPKLPRVDNLLVEPRFGTKYQDKIAQARELISQNDRLISLLFYSLSRVGRNRYNIEVLLSIARLERYAMNMVSKMAKAEDYLLGAAKATEKQKALNQLVEAYKLVDEVMEEETKVRGELTRVWEKSQFEKGRSVDGKHFVHVMDDVKDHFADRRVDLGYMFAPFERMEMKQWKGQLRELIDKYSKKNNLVIDGIPVERLED</sequence>
<dbReference type="STRING" id="192903.SAMN04488513_11419"/>